<keyword evidence="1" id="KW-0472">Membrane</keyword>
<protein>
    <submittedName>
        <fullName evidence="2">Uncharacterized protein</fullName>
    </submittedName>
</protein>
<feature type="transmembrane region" description="Helical" evidence="1">
    <location>
        <begin position="6"/>
        <end position="31"/>
    </location>
</feature>
<organism evidence="2 3">
    <name type="scientific">Floridaenema aerugineum BLCC-F46</name>
    <dbReference type="NCBI Taxonomy" id="3153654"/>
    <lineage>
        <taxon>Bacteria</taxon>
        <taxon>Bacillati</taxon>
        <taxon>Cyanobacteriota</taxon>
        <taxon>Cyanophyceae</taxon>
        <taxon>Oscillatoriophycideae</taxon>
        <taxon>Aerosakkonematales</taxon>
        <taxon>Aerosakkonemataceae</taxon>
        <taxon>Floridanema</taxon>
        <taxon>Floridanema aerugineum</taxon>
    </lineage>
</organism>
<sequence length="161" mass="18420">MKPLKVFLLLIPGAAILFVLAIATILFTPFLDEINKFDIRNHLSERVKQVTKIDMPKNAKVINIKSGSTFFGKGYSSIVLGLTSQETQALIEKVKNLPDWKWKFSSECLSTTKNQNLNPEQLRDLDGQKNAYRLNKLEAGFNRQAVFCPKQNRMLVREDNY</sequence>
<evidence type="ECO:0000313" key="2">
    <source>
        <dbReference type="EMBL" id="MFB2881925.1"/>
    </source>
</evidence>
<evidence type="ECO:0000256" key="1">
    <source>
        <dbReference type="SAM" id="Phobius"/>
    </source>
</evidence>
<keyword evidence="3" id="KW-1185">Reference proteome</keyword>
<comment type="caution">
    <text evidence="2">The sequence shown here is derived from an EMBL/GenBank/DDBJ whole genome shotgun (WGS) entry which is preliminary data.</text>
</comment>
<dbReference type="RefSeq" id="WP_413274888.1">
    <property type="nucleotide sequence ID" value="NZ_JBHFNQ010000255.1"/>
</dbReference>
<gene>
    <name evidence="2" type="ORF">ACE1CC_34190</name>
</gene>
<keyword evidence="1" id="KW-1133">Transmembrane helix</keyword>
<dbReference type="Proteomes" id="UP001576774">
    <property type="component" value="Unassembled WGS sequence"/>
</dbReference>
<proteinExistence type="predicted"/>
<evidence type="ECO:0000313" key="3">
    <source>
        <dbReference type="Proteomes" id="UP001576774"/>
    </source>
</evidence>
<dbReference type="EMBL" id="JBHFNQ010000255">
    <property type="protein sequence ID" value="MFB2881925.1"/>
    <property type="molecule type" value="Genomic_DNA"/>
</dbReference>
<name>A0ABV4XGI7_9CYAN</name>
<keyword evidence="1" id="KW-0812">Transmembrane</keyword>
<accession>A0ABV4XGI7</accession>
<reference evidence="2 3" key="1">
    <citation type="submission" date="2024-09" db="EMBL/GenBank/DDBJ databases">
        <title>Floridaenema gen nov. (Aerosakkonemataceae, Aerosakkonematales ord. nov., Cyanobacteria) from benthic tropical and subtropical fresh waters, with the description of four new species.</title>
        <authorList>
            <person name="Moretto J.A."/>
            <person name="Berthold D.E."/>
            <person name="Lefler F.W."/>
            <person name="Huang I.-S."/>
            <person name="Laughinghouse H. IV."/>
        </authorList>
    </citation>
    <scope>NUCLEOTIDE SEQUENCE [LARGE SCALE GENOMIC DNA]</scope>
    <source>
        <strain evidence="2 3">BLCC-F46</strain>
    </source>
</reference>